<protein>
    <submittedName>
        <fullName evidence="1">Uncharacterized protein</fullName>
    </submittedName>
</protein>
<keyword evidence="2" id="KW-1185">Reference proteome</keyword>
<accession>A0ACB7XFL7</accession>
<dbReference type="Proteomes" id="UP000828048">
    <property type="component" value="Chromosome 10"/>
</dbReference>
<proteinExistence type="predicted"/>
<sequence>MVRISLFSLIPLLSELYGLTVQIFWYCNGKVVSAGPERLIDLSTTLLRMSGIWIYAAAWEFNQNLNAAVARALMQSGLRACPTSEDLWVEYLRMELTYLNKLKARKVILGEDKGTLNRDHGEWLARLNSKRTGDKDEEIKSSWLDKAIQIYEEAIKVEPSATMFTLYMRFLRDVIGHRSGETQSSGLFSNSDTTVDPISHALMVYERAESLDCITEDLACQHISLFIELGRLE</sequence>
<evidence type="ECO:0000313" key="1">
    <source>
        <dbReference type="EMBL" id="KAH7839425.1"/>
    </source>
</evidence>
<evidence type="ECO:0000313" key="2">
    <source>
        <dbReference type="Proteomes" id="UP000828048"/>
    </source>
</evidence>
<dbReference type="EMBL" id="CM037160">
    <property type="protein sequence ID" value="KAH7839425.1"/>
    <property type="molecule type" value="Genomic_DNA"/>
</dbReference>
<reference evidence="1 2" key="1">
    <citation type="journal article" date="2021" name="Hortic Res">
        <title>High-quality reference genome and annotation aids understanding of berry development for evergreen blueberry (Vaccinium darrowii).</title>
        <authorList>
            <person name="Yu J."/>
            <person name="Hulse-Kemp A.M."/>
            <person name="Babiker E."/>
            <person name="Staton M."/>
        </authorList>
    </citation>
    <scope>NUCLEOTIDE SEQUENCE [LARGE SCALE GENOMIC DNA]</scope>
    <source>
        <strain evidence="2">cv. NJ 8807/NJ 8810</strain>
        <tissue evidence="1">Young leaf</tissue>
    </source>
</reference>
<organism evidence="1 2">
    <name type="scientific">Vaccinium darrowii</name>
    <dbReference type="NCBI Taxonomy" id="229202"/>
    <lineage>
        <taxon>Eukaryota</taxon>
        <taxon>Viridiplantae</taxon>
        <taxon>Streptophyta</taxon>
        <taxon>Embryophyta</taxon>
        <taxon>Tracheophyta</taxon>
        <taxon>Spermatophyta</taxon>
        <taxon>Magnoliopsida</taxon>
        <taxon>eudicotyledons</taxon>
        <taxon>Gunneridae</taxon>
        <taxon>Pentapetalae</taxon>
        <taxon>asterids</taxon>
        <taxon>Ericales</taxon>
        <taxon>Ericaceae</taxon>
        <taxon>Vaccinioideae</taxon>
        <taxon>Vaccinieae</taxon>
        <taxon>Vaccinium</taxon>
    </lineage>
</organism>
<name>A0ACB7XFL7_9ERIC</name>
<comment type="caution">
    <text evidence="1">The sequence shown here is derived from an EMBL/GenBank/DDBJ whole genome shotgun (WGS) entry which is preliminary data.</text>
</comment>
<gene>
    <name evidence="1" type="ORF">Vadar_003994</name>
</gene>